<evidence type="ECO:0000259" key="3">
    <source>
        <dbReference type="PROSITE" id="PS51186"/>
    </source>
</evidence>
<dbReference type="PROSITE" id="PS51186">
    <property type="entry name" value="GNAT"/>
    <property type="match status" value="1"/>
</dbReference>
<keyword evidence="1" id="KW-0808">Transferase</keyword>
<evidence type="ECO:0000313" key="4">
    <source>
        <dbReference type="EMBL" id="XBX74090.1"/>
    </source>
</evidence>
<dbReference type="GO" id="GO:0016747">
    <property type="term" value="F:acyltransferase activity, transferring groups other than amino-acyl groups"/>
    <property type="evidence" value="ECO:0007669"/>
    <property type="project" value="InterPro"/>
</dbReference>
<reference evidence="4" key="1">
    <citation type="journal article" date="2013" name="Extremophiles">
        <title>Proteinivorax tanatarense gen. nov., sp. nov., an anaerobic, haloalkaliphilic, proteolytic bacterium isolated from a decaying algal bloom, and proposal of Proteinivoraceae fam. nov.</title>
        <authorList>
            <person name="Kevbrin V."/>
            <person name="Boltyanskaya Y."/>
            <person name="Zhilina T."/>
            <person name="Kolganova T."/>
            <person name="Lavrentjeva E."/>
            <person name="Kuznetsov B."/>
        </authorList>
    </citation>
    <scope>NUCLEOTIDE SEQUENCE</scope>
    <source>
        <strain evidence="4">Z-910T</strain>
    </source>
</reference>
<dbReference type="RefSeq" id="WP_350342848.1">
    <property type="nucleotide sequence ID" value="NZ_CP158367.1"/>
</dbReference>
<dbReference type="AlphaFoldDB" id="A0AAU7VJE7"/>
<dbReference type="PANTHER" id="PTHR43072">
    <property type="entry name" value="N-ACETYLTRANSFERASE"/>
    <property type="match status" value="1"/>
</dbReference>
<reference evidence="4" key="2">
    <citation type="submission" date="2024-06" db="EMBL/GenBank/DDBJ databases">
        <authorList>
            <person name="Petrova K.O."/>
            <person name="Toshchakov S.V."/>
            <person name="Boltjanskaja Y.V."/>
            <person name="Kevbrin V."/>
        </authorList>
    </citation>
    <scope>NUCLEOTIDE SEQUENCE</scope>
    <source>
        <strain evidence="4">Z-910T</strain>
    </source>
</reference>
<dbReference type="PANTHER" id="PTHR43072:SF23">
    <property type="entry name" value="UPF0039 PROTEIN C11D3.02C"/>
    <property type="match status" value="1"/>
</dbReference>
<sequence>MIRTFKERLCLLMLIRYARQEDIPAINKIYNQAVLNTVGTLDTEPKSIENQKVWFFEHSKRYPVFVVVNLHKEVIGWGSLSKWSPKRGYFQTGEVSIYIKENFQGKGLGNKLLKKIIDHGQKSTLHTILARVASENLASLHLHRKHGFQLIGVMKEVGFKFGRHVDIHLLQLLV</sequence>
<evidence type="ECO:0000256" key="2">
    <source>
        <dbReference type="ARBA" id="ARBA00023315"/>
    </source>
</evidence>
<keyword evidence="2" id="KW-0012">Acyltransferase</keyword>
<dbReference type="Pfam" id="PF13420">
    <property type="entry name" value="Acetyltransf_4"/>
    <property type="match status" value="1"/>
</dbReference>
<dbReference type="InterPro" id="IPR000182">
    <property type="entry name" value="GNAT_dom"/>
</dbReference>
<protein>
    <submittedName>
        <fullName evidence="4">N-acetyltransferase family protein</fullName>
    </submittedName>
</protein>
<dbReference type="EMBL" id="CP158367">
    <property type="protein sequence ID" value="XBX74090.1"/>
    <property type="molecule type" value="Genomic_DNA"/>
</dbReference>
<dbReference type="CDD" id="cd04301">
    <property type="entry name" value="NAT_SF"/>
    <property type="match status" value="1"/>
</dbReference>
<accession>A0AAU7VJE7</accession>
<feature type="domain" description="N-acetyltransferase" evidence="3">
    <location>
        <begin position="13"/>
        <end position="174"/>
    </location>
</feature>
<proteinExistence type="predicted"/>
<gene>
    <name evidence="4" type="ORF">PRVXT_002114</name>
</gene>
<dbReference type="SUPFAM" id="SSF55729">
    <property type="entry name" value="Acyl-CoA N-acyltransferases (Nat)"/>
    <property type="match status" value="1"/>
</dbReference>
<name>A0AAU7VJE7_9FIRM</name>
<dbReference type="Gene3D" id="3.40.630.30">
    <property type="match status" value="1"/>
</dbReference>
<organism evidence="4">
    <name type="scientific">Proteinivorax tanatarense</name>
    <dbReference type="NCBI Taxonomy" id="1260629"/>
    <lineage>
        <taxon>Bacteria</taxon>
        <taxon>Bacillati</taxon>
        <taxon>Bacillota</taxon>
        <taxon>Clostridia</taxon>
        <taxon>Eubacteriales</taxon>
        <taxon>Proteinivoracaceae</taxon>
        <taxon>Proteinivorax</taxon>
    </lineage>
</organism>
<dbReference type="InterPro" id="IPR016181">
    <property type="entry name" value="Acyl_CoA_acyltransferase"/>
</dbReference>
<evidence type="ECO:0000256" key="1">
    <source>
        <dbReference type="ARBA" id="ARBA00022679"/>
    </source>
</evidence>